<reference evidence="1" key="2">
    <citation type="submission" date="2023-05" db="EMBL/GenBank/DDBJ databases">
        <authorList>
            <person name="Fouks B."/>
        </authorList>
    </citation>
    <scope>NUCLEOTIDE SEQUENCE</scope>
    <source>
        <strain evidence="1">Stay&amp;Tobe</strain>
        <tissue evidence="1">Testes</tissue>
    </source>
</reference>
<accession>A0AAD7ZHS9</accession>
<dbReference type="EMBL" id="JASPKZ010008179">
    <property type="protein sequence ID" value="KAJ9580731.1"/>
    <property type="molecule type" value="Genomic_DNA"/>
</dbReference>
<dbReference type="AlphaFoldDB" id="A0AAD7ZHS9"/>
<sequence length="94" mass="10676">GVQQLGTVLHEGVNGVAWFASSACILWRDVLPHRVCNRAEQSMFWRYWVGGFGLLRLRCPQSPVCSLCYLGLPCFSCVLHLGYWHACSRVYEIT</sequence>
<evidence type="ECO:0000313" key="1">
    <source>
        <dbReference type="EMBL" id="KAJ9580731.1"/>
    </source>
</evidence>
<feature type="non-terminal residue" evidence="1">
    <location>
        <position position="1"/>
    </location>
</feature>
<feature type="non-terminal residue" evidence="1">
    <location>
        <position position="94"/>
    </location>
</feature>
<keyword evidence="2" id="KW-1185">Reference proteome</keyword>
<name>A0AAD7ZHS9_DIPPU</name>
<gene>
    <name evidence="1" type="ORF">L9F63_024090</name>
</gene>
<proteinExistence type="predicted"/>
<protein>
    <submittedName>
        <fullName evidence="1">Uncharacterized protein</fullName>
    </submittedName>
</protein>
<evidence type="ECO:0000313" key="2">
    <source>
        <dbReference type="Proteomes" id="UP001233999"/>
    </source>
</evidence>
<dbReference type="Proteomes" id="UP001233999">
    <property type="component" value="Unassembled WGS sequence"/>
</dbReference>
<comment type="caution">
    <text evidence="1">The sequence shown here is derived from an EMBL/GenBank/DDBJ whole genome shotgun (WGS) entry which is preliminary data.</text>
</comment>
<reference evidence="1" key="1">
    <citation type="journal article" date="2023" name="IScience">
        <title>Live-bearing cockroach genome reveals convergent evolutionary mechanisms linked to viviparity in insects and beyond.</title>
        <authorList>
            <person name="Fouks B."/>
            <person name="Harrison M.C."/>
            <person name="Mikhailova A.A."/>
            <person name="Marchal E."/>
            <person name="English S."/>
            <person name="Carruthers M."/>
            <person name="Jennings E.C."/>
            <person name="Chiamaka E.L."/>
            <person name="Frigard R.A."/>
            <person name="Pippel M."/>
            <person name="Attardo G.M."/>
            <person name="Benoit J.B."/>
            <person name="Bornberg-Bauer E."/>
            <person name="Tobe S.S."/>
        </authorList>
    </citation>
    <scope>NUCLEOTIDE SEQUENCE</scope>
    <source>
        <strain evidence="1">Stay&amp;Tobe</strain>
    </source>
</reference>
<organism evidence="1 2">
    <name type="scientific">Diploptera punctata</name>
    <name type="common">Pacific beetle cockroach</name>
    <dbReference type="NCBI Taxonomy" id="6984"/>
    <lineage>
        <taxon>Eukaryota</taxon>
        <taxon>Metazoa</taxon>
        <taxon>Ecdysozoa</taxon>
        <taxon>Arthropoda</taxon>
        <taxon>Hexapoda</taxon>
        <taxon>Insecta</taxon>
        <taxon>Pterygota</taxon>
        <taxon>Neoptera</taxon>
        <taxon>Polyneoptera</taxon>
        <taxon>Dictyoptera</taxon>
        <taxon>Blattodea</taxon>
        <taxon>Blaberoidea</taxon>
        <taxon>Blaberidae</taxon>
        <taxon>Diplopterinae</taxon>
        <taxon>Diploptera</taxon>
    </lineage>
</organism>